<evidence type="ECO:0000313" key="1">
    <source>
        <dbReference type="EMBL" id="PHV70452.1"/>
    </source>
</evidence>
<accession>A0AC61DBQ2</accession>
<evidence type="ECO:0000313" key="2">
    <source>
        <dbReference type="Proteomes" id="UP000224460"/>
    </source>
</evidence>
<name>A0AC61DBQ2_9FIRM</name>
<organism evidence="1 2">
    <name type="scientific">Sporanaerobium hydrogeniformans</name>
    <dbReference type="NCBI Taxonomy" id="3072179"/>
    <lineage>
        <taxon>Bacteria</taxon>
        <taxon>Bacillati</taxon>
        <taxon>Bacillota</taxon>
        <taxon>Clostridia</taxon>
        <taxon>Lachnospirales</taxon>
        <taxon>Lachnospiraceae</taxon>
        <taxon>Sporanaerobium</taxon>
    </lineage>
</organism>
<reference evidence="1" key="1">
    <citation type="submission" date="2017-10" db="EMBL/GenBank/DDBJ databases">
        <title>Genome sequence of cellulolytic Lachnospiraceae bacterium XHS1971 isolated from hotspring sediment.</title>
        <authorList>
            <person name="Vasudevan G."/>
            <person name="Joshi A.J."/>
            <person name="Hivarkar S."/>
            <person name="Lanjekar V.B."/>
            <person name="Dhakephalkar P.K."/>
            <person name="Dagar S."/>
        </authorList>
    </citation>
    <scope>NUCLEOTIDE SEQUENCE</scope>
    <source>
        <strain evidence="1">XHS1971</strain>
    </source>
</reference>
<comment type="caution">
    <text evidence="1">The sequence shown here is derived from an EMBL/GenBank/DDBJ whole genome shotgun (WGS) entry which is preliminary data.</text>
</comment>
<dbReference type="Proteomes" id="UP000224460">
    <property type="component" value="Unassembled WGS sequence"/>
</dbReference>
<dbReference type="EMBL" id="PEDL01000010">
    <property type="protein sequence ID" value="PHV70452.1"/>
    <property type="molecule type" value="Genomic_DNA"/>
</dbReference>
<proteinExistence type="predicted"/>
<gene>
    <name evidence="1" type="ORF">CS063_10180</name>
</gene>
<keyword evidence="2" id="KW-1185">Reference proteome</keyword>
<protein>
    <submittedName>
        <fullName evidence="1">Uncharacterized protein</fullName>
    </submittedName>
</protein>
<sequence>MRKSIKIKLFTMIIILGSIGLIGMTINGENIRNTQKAVKTITEEYEKVIRELSTIDQELAAKDLQQMEQVVAQQTSIYQKSIVINVIIYLIAILAIITCIVISLKTIVRPLTRASKHLDQIMQDIHKGKGDLTGRIACETNDEIADLVKGINTFIDFLQQTVGGMKQTSTHIEENVHRVVGNVYAVNETIHDTSAAMEQLAASMEEVSATSEQISSSSQEIYNVMVATVDRAQEGAKVAREKKEEVEKVKLEVLESKEVAHGIVISISEILKKAILESKQVQTINELTTNILTISSQTNLLALNASIEAARAGEAGRGFAVVADEIRTLADTTKTAANQIQKISMLVVEAVEALAGNSEKLLGFINSQVLGDYEKLASIAGDYNQETAMHSNFLTALVNDAVHIQQTLEGITQSIESIAVTIDESTSAVGNVAKNSTDLVGAMDRIKIEVQETQSIADKMVEGFQMFTSI</sequence>